<reference evidence="1" key="1">
    <citation type="submission" date="2014-11" db="EMBL/GenBank/DDBJ databases">
        <authorList>
            <person name="Amaro Gonzalez C."/>
        </authorList>
    </citation>
    <scope>NUCLEOTIDE SEQUENCE</scope>
</reference>
<reference evidence="1" key="2">
    <citation type="journal article" date="2015" name="Fish Shellfish Immunol.">
        <title>Early steps in the European eel (Anguilla anguilla)-Vibrio vulnificus interaction in the gills: Role of the RtxA13 toxin.</title>
        <authorList>
            <person name="Callol A."/>
            <person name="Pajuelo D."/>
            <person name="Ebbesson L."/>
            <person name="Teles M."/>
            <person name="MacKenzie S."/>
            <person name="Amaro C."/>
        </authorList>
    </citation>
    <scope>NUCLEOTIDE SEQUENCE</scope>
</reference>
<protein>
    <submittedName>
        <fullName evidence="1">Uncharacterized protein</fullName>
    </submittedName>
</protein>
<evidence type="ECO:0000313" key="1">
    <source>
        <dbReference type="EMBL" id="JAH06488.1"/>
    </source>
</evidence>
<organism evidence="1">
    <name type="scientific">Anguilla anguilla</name>
    <name type="common">European freshwater eel</name>
    <name type="synonym">Muraena anguilla</name>
    <dbReference type="NCBI Taxonomy" id="7936"/>
    <lineage>
        <taxon>Eukaryota</taxon>
        <taxon>Metazoa</taxon>
        <taxon>Chordata</taxon>
        <taxon>Craniata</taxon>
        <taxon>Vertebrata</taxon>
        <taxon>Euteleostomi</taxon>
        <taxon>Actinopterygii</taxon>
        <taxon>Neopterygii</taxon>
        <taxon>Teleostei</taxon>
        <taxon>Anguilliformes</taxon>
        <taxon>Anguillidae</taxon>
        <taxon>Anguilla</taxon>
    </lineage>
</organism>
<sequence>MNKLEELLKKIAPSFLSWIIRPGTLVQ</sequence>
<accession>A0A0E9PRK6</accession>
<name>A0A0E9PRK6_ANGAN</name>
<proteinExistence type="predicted"/>
<dbReference type="EMBL" id="GBXM01102089">
    <property type="protein sequence ID" value="JAH06488.1"/>
    <property type="molecule type" value="Transcribed_RNA"/>
</dbReference>
<dbReference type="AlphaFoldDB" id="A0A0E9PRK6"/>